<dbReference type="Proteomes" id="UP000751190">
    <property type="component" value="Unassembled WGS sequence"/>
</dbReference>
<accession>A0A8J6CC31</accession>
<keyword evidence="2" id="KW-0863">Zinc-finger</keyword>
<comment type="caution">
    <text evidence="5">The sequence shown here is derived from an EMBL/GenBank/DDBJ whole genome shotgun (WGS) entry which is preliminary data.</text>
</comment>
<keyword evidence="1" id="KW-0479">Metal-binding</keyword>
<keyword evidence="3" id="KW-0862">Zinc</keyword>
<dbReference type="PANTHER" id="PTHR13793:SF107">
    <property type="entry name" value="BROMODOMAIN-CONTAINING PROTEIN HOMOLOG"/>
    <property type="match status" value="1"/>
</dbReference>
<evidence type="ECO:0000313" key="5">
    <source>
        <dbReference type="EMBL" id="KAG8469462.1"/>
    </source>
</evidence>
<organism evidence="5 6">
    <name type="scientific">Diacronema lutheri</name>
    <name type="common">Unicellular marine alga</name>
    <name type="synonym">Monochrysis lutheri</name>
    <dbReference type="NCBI Taxonomy" id="2081491"/>
    <lineage>
        <taxon>Eukaryota</taxon>
        <taxon>Haptista</taxon>
        <taxon>Haptophyta</taxon>
        <taxon>Pavlovophyceae</taxon>
        <taxon>Pavlovales</taxon>
        <taxon>Pavlovaceae</taxon>
        <taxon>Diacronema</taxon>
    </lineage>
</organism>
<name>A0A8J6CC31_DIALT</name>
<sequence length="327" mass="35197">MRPPPRATRTRSGACSRAAAPAAAEAEIDDSCVICGNDESEPFDLIVFCDGCNVTVCQSCYSIADVPEGDWFCRPCEAGVRDSKRRLDVTCKLCERQGGALEPTMCGGWVHTACCQCFEEVFLVDLGDGRSAASLTKLYRERRRGFACSLCPRKGGWCITCPRGTCKTAFHPACARERAERDGLVTYVQELPNGQPIVRICCAEHSRKLGGKPPAGVRMPKSCRALPGGMDAPDSNPTVRCDADAPPGGPERGERAACTGAASCASRVLDDASRHRRKRGLMAASARRFVEECLLRPGDTAVLFEKSGFERFAASTAHLRTARSPGV</sequence>
<dbReference type="PANTHER" id="PTHR13793">
    <property type="entry name" value="PHD FINGER PROTEINS"/>
    <property type="match status" value="1"/>
</dbReference>
<dbReference type="SMART" id="SM00249">
    <property type="entry name" value="PHD"/>
    <property type="match status" value="2"/>
</dbReference>
<dbReference type="OrthoDB" id="347235at2759"/>
<dbReference type="InterPro" id="IPR001965">
    <property type="entry name" value="Znf_PHD"/>
</dbReference>
<gene>
    <name evidence="5" type="ORF">KFE25_005917</name>
</gene>
<dbReference type="InterPro" id="IPR019787">
    <property type="entry name" value="Znf_PHD-finger"/>
</dbReference>
<proteinExistence type="predicted"/>
<reference evidence="5" key="1">
    <citation type="submission" date="2021-05" db="EMBL/GenBank/DDBJ databases">
        <title>The genome of the haptophyte Pavlova lutheri (Diacronema luteri, Pavlovales) - a model for lipid biosynthesis in eukaryotic algae.</title>
        <authorList>
            <person name="Hulatt C.J."/>
            <person name="Posewitz M.C."/>
        </authorList>
    </citation>
    <scope>NUCLEOTIDE SEQUENCE</scope>
    <source>
        <strain evidence="5">NIVA-4/92</strain>
    </source>
</reference>
<dbReference type="AlphaFoldDB" id="A0A8J6CC31"/>
<evidence type="ECO:0000256" key="1">
    <source>
        <dbReference type="ARBA" id="ARBA00022723"/>
    </source>
</evidence>
<dbReference type="InterPro" id="IPR011011">
    <property type="entry name" value="Znf_FYVE_PHD"/>
</dbReference>
<keyword evidence="6" id="KW-1185">Reference proteome</keyword>
<dbReference type="InterPro" id="IPR050701">
    <property type="entry name" value="Histone_Mod_Regulator"/>
</dbReference>
<dbReference type="Pfam" id="PF13831">
    <property type="entry name" value="PHD_2"/>
    <property type="match status" value="1"/>
</dbReference>
<dbReference type="GO" id="GO:0008270">
    <property type="term" value="F:zinc ion binding"/>
    <property type="evidence" value="ECO:0007669"/>
    <property type="project" value="UniProtKB-KW"/>
</dbReference>
<dbReference type="Gene3D" id="3.30.40.10">
    <property type="entry name" value="Zinc/RING finger domain, C3HC4 (zinc finger)"/>
    <property type="match status" value="2"/>
</dbReference>
<feature type="domain" description="Zinc finger PHD-type" evidence="4">
    <location>
        <begin position="147"/>
        <end position="206"/>
    </location>
</feature>
<feature type="domain" description="Zinc finger PHD-type" evidence="4">
    <location>
        <begin position="31"/>
        <end position="77"/>
    </location>
</feature>
<evidence type="ECO:0000259" key="4">
    <source>
        <dbReference type="SMART" id="SM00249"/>
    </source>
</evidence>
<dbReference type="InterPro" id="IPR013083">
    <property type="entry name" value="Znf_RING/FYVE/PHD"/>
</dbReference>
<dbReference type="GO" id="GO:0006357">
    <property type="term" value="P:regulation of transcription by RNA polymerase II"/>
    <property type="evidence" value="ECO:0007669"/>
    <property type="project" value="TreeGrafter"/>
</dbReference>
<evidence type="ECO:0000256" key="2">
    <source>
        <dbReference type="ARBA" id="ARBA00022771"/>
    </source>
</evidence>
<evidence type="ECO:0000256" key="3">
    <source>
        <dbReference type="ARBA" id="ARBA00022833"/>
    </source>
</evidence>
<dbReference type="Pfam" id="PF13832">
    <property type="entry name" value="zf-HC5HC2H_2"/>
    <property type="match status" value="1"/>
</dbReference>
<dbReference type="CDD" id="cd15492">
    <property type="entry name" value="PHD_BRPF_JADE_like"/>
    <property type="match status" value="1"/>
</dbReference>
<protein>
    <recommendedName>
        <fullName evidence="4">Zinc finger PHD-type domain-containing protein</fullName>
    </recommendedName>
</protein>
<dbReference type="EMBL" id="JAGTXO010000002">
    <property type="protein sequence ID" value="KAG8469462.1"/>
    <property type="molecule type" value="Genomic_DNA"/>
</dbReference>
<dbReference type="SUPFAM" id="SSF57903">
    <property type="entry name" value="FYVE/PHD zinc finger"/>
    <property type="match status" value="1"/>
</dbReference>
<evidence type="ECO:0000313" key="6">
    <source>
        <dbReference type="Proteomes" id="UP000751190"/>
    </source>
</evidence>